<evidence type="ECO:0000313" key="1">
    <source>
        <dbReference type="EMBL" id="MPC38190.1"/>
    </source>
</evidence>
<evidence type="ECO:0000313" key="2">
    <source>
        <dbReference type="Proteomes" id="UP000324222"/>
    </source>
</evidence>
<gene>
    <name evidence="1" type="ORF">E2C01_031694</name>
</gene>
<reference evidence="1 2" key="1">
    <citation type="submission" date="2019-05" db="EMBL/GenBank/DDBJ databases">
        <title>Another draft genome of Portunus trituberculatus and its Hox gene families provides insights of decapod evolution.</title>
        <authorList>
            <person name="Jeong J.-H."/>
            <person name="Song I."/>
            <person name="Kim S."/>
            <person name="Choi T."/>
            <person name="Kim D."/>
            <person name="Ryu S."/>
            <person name="Kim W."/>
        </authorList>
    </citation>
    <scope>NUCLEOTIDE SEQUENCE [LARGE SCALE GENOMIC DNA]</scope>
    <source>
        <tissue evidence="1">Muscle</tissue>
    </source>
</reference>
<dbReference type="AlphaFoldDB" id="A0A5B7ETF3"/>
<dbReference type="Proteomes" id="UP000324222">
    <property type="component" value="Unassembled WGS sequence"/>
</dbReference>
<accession>A0A5B7ETF3</accession>
<keyword evidence="2" id="KW-1185">Reference proteome</keyword>
<proteinExistence type="predicted"/>
<dbReference type="EMBL" id="VSRR010004005">
    <property type="protein sequence ID" value="MPC38190.1"/>
    <property type="molecule type" value="Genomic_DNA"/>
</dbReference>
<organism evidence="1 2">
    <name type="scientific">Portunus trituberculatus</name>
    <name type="common">Swimming crab</name>
    <name type="synonym">Neptunus trituberculatus</name>
    <dbReference type="NCBI Taxonomy" id="210409"/>
    <lineage>
        <taxon>Eukaryota</taxon>
        <taxon>Metazoa</taxon>
        <taxon>Ecdysozoa</taxon>
        <taxon>Arthropoda</taxon>
        <taxon>Crustacea</taxon>
        <taxon>Multicrustacea</taxon>
        <taxon>Malacostraca</taxon>
        <taxon>Eumalacostraca</taxon>
        <taxon>Eucarida</taxon>
        <taxon>Decapoda</taxon>
        <taxon>Pleocyemata</taxon>
        <taxon>Brachyura</taxon>
        <taxon>Eubrachyura</taxon>
        <taxon>Portunoidea</taxon>
        <taxon>Portunidae</taxon>
        <taxon>Portuninae</taxon>
        <taxon>Portunus</taxon>
    </lineage>
</organism>
<comment type="caution">
    <text evidence="1">The sequence shown here is derived from an EMBL/GenBank/DDBJ whole genome shotgun (WGS) entry which is preliminary data.</text>
</comment>
<protein>
    <submittedName>
        <fullName evidence="1">Uncharacterized protein</fullName>
    </submittedName>
</protein>
<name>A0A5B7ETF3_PORTR</name>
<sequence>MLAGEYYTTHVTLSVAMKCILPSLFNKLKAGSRGHSELVKNVTDAATNSLHDVFSVINGRQPRDCPSLPPLLLSCVPSALALLKNHITKEINKFGVYVSDSTI</sequence>